<feature type="region of interest" description="Disordered" evidence="1">
    <location>
        <begin position="149"/>
        <end position="195"/>
    </location>
</feature>
<evidence type="ECO:0000256" key="1">
    <source>
        <dbReference type="SAM" id="MobiDB-lite"/>
    </source>
</evidence>
<organism evidence="2 3">
    <name type="scientific">Aspergillus udagawae</name>
    <dbReference type="NCBI Taxonomy" id="91492"/>
    <lineage>
        <taxon>Eukaryota</taxon>
        <taxon>Fungi</taxon>
        <taxon>Dikarya</taxon>
        <taxon>Ascomycota</taxon>
        <taxon>Pezizomycotina</taxon>
        <taxon>Eurotiomycetes</taxon>
        <taxon>Eurotiomycetidae</taxon>
        <taxon>Eurotiales</taxon>
        <taxon>Aspergillaceae</taxon>
        <taxon>Aspergillus</taxon>
        <taxon>Aspergillus subgen. Fumigati</taxon>
    </lineage>
</organism>
<reference evidence="2 3" key="1">
    <citation type="submission" date="2020-01" db="EMBL/GenBank/DDBJ databases">
        <title>Draft genome sequence of Aspergillus udagawae IFM 46972.</title>
        <authorList>
            <person name="Takahashi H."/>
            <person name="Yaguchi T."/>
        </authorList>
    </citation>
    <scope>NUCLEOTIDE SEQUENCE [LARGE SCALE GENOMIC DNA]</scope>
    <source>
        <strain evidence="2 3">IFM 46972</strain>
    </source>
</reference>
<feature type="compositionally biased region" description="Basic and acidic residues" evidence="1">
    <location>
        <begin position="149"/>
        <end position="173"/>
    </location>
</feature>
<evidence type="ECO:0000313" key="2">
    <source>
        <dbReference type="EMBL" id="GFF31124.1"/>
    </source>
</evidence>
<sequence length="195" mass="21954">MSSVDCKRRGLFAGACANCIWHSRGAQCEFYGGKSAHWDSEMDMTVLQQGGLRASSTSSNGAYRTVIVNKEGCFWMEAPKHDDRPRALRQKGKRAIEKKKAHKTKVCKMDSSIEILQTEVDRLEKTAAAEEAEVARKRTKAQELLKAIKAKEEEKEKKEKKDKKGKEGKEGKGKTGALVLRSKENEMNMEWTESD</sequence>
<accession>A0A8H3NGF8</accession>
<comment type="caution">
    <text evidence="2">The sequence shown here is derived from an EMBL/GenBank/DDBJ whole genome shotgun (WGS) entry which is preliminary data.</text>
</comment>
<dbReference type="EMBL" id="BLKC01000016">
    <property type="protein sequence ID" value="GFF31124.1"/>
    <property type="molecule type" value="Genomic_DNA"/>
</dbReference>
<proteinExistence type="predicted"/>
<dbReference type="Pfam" id="PF12511">
    <property type="entry name" value="DUF3716"/>
    <property type="match status" value="1"/>
</dbReference>
<protein>
    <submittedName>
        <fullName evidence="2">Uncharacterized protein</fullName>
    </submittedName>
</protein>
<evidence type="ECO:0000313" key="3">
    <source>
        <dbReference type="Proteomes" id="UP000465221"/>
    </source>
</evidence>
<name>A0A8H3NGF8_9EURO</name>
<dbReference type="AlphaFoldDB" id="A0A8H3NGF8"/>
<dbReference type="Proteomes" id="UP000465221">
    <property type="component" value="Unassembled WGS sequence"/>
</dbReference>
<gene>
    <name evidence="2" type="ORF">IFM46972_03133</name>
</gene>
<dbReference type="InterPro" id="IPR022190">
    <property type="entry name" value="DUF3716"/>
</dbReference>